<proteinExistence type="predicted"/>
<name>A0A0A8ZUJ1_ARUDO</name>
<protein>
    <submittedName>
        <fullName evidence="2">Uncharacterized protein</fullName>
    </submittedName>
</protein>
<sequence>MRPRYWSPKTLSWQSKSGRRNSSPLIGLKTKREKYWYTTLKGATLTSTSRGMRWSSFERG</sequence>
<feature type="region of interest" description="Disordered" evidence="1">
    <location>
        <begin position="1"/>
        <end position="24"/>
    </location>
</feature>
<accession>A0A0A8ZUJ1</accession>
<organism evidence="2">
    <name type="scientific">Arundo donax</name>
    <name type="common">Giant reed</name>
    <name type="synonym">Donax arundinaceus</name>
    <dbReference type="NCBI Taxonomy" id="35708"/>
    <lineage>
        <taxon>Eukaryota</taxon>
        <taxon>Viridiplantae</taxon>
        <taxon>Streptophyta</taxon>
        <taxon>Embryophyta</taxon>
        <taxon>Tracheophyta</taxon>
        <taxon>Spermatophyta</taxon>
        <taxon>Magnoliopsida</taxon>
        <taxon>Liliopsida</taxon>
        <taxon>Poales</taxon>
        <taxon>Poaceae</taxon>
        <taxon>PACMAD clade</taxon>
        <taxon>Arundinoideae</taxon>
        <taxon>Arundineae</taxon>
        <taxon>Arundo</taxon>
    </lineage>
</organism>
<evidence type="ECO:0000313" key="2">
    <source>
        <dbReference type="EMBL" id="JAD42466.1"/>
    </source>
</evidence>
<feature type="compositionally biased region" description="Polar residues" evidence="1">
    <location>
        <begin position="9"/>
        <end position="24"/>
    </location>
</feature>
<evidence type="ECO:0000256" key="1">
    <source>
        <dbReference type="SAM" id="MobiDB-lite"/>
    </source>
</evidence>
<reference evidence="2" key="1">
    <citation type="submission" date="2014-09" db="EMBL/GenBank/DDBJ databases">
        <authorList>
            <person name="Magalhaes I.L.F."/>
            <person name="Oliveira U."/>
            <person name="Santos F.R."/>
            <person name="Vidigal T.H.D.A."/>
            <person name="Brescovit A.D."/>
            <person name="Santos A.J."/>
        </authorList>
    </citation>
    <scope>NUCLEOTIDE SEQUENCE</scope>
    <source>
        <tissue evidence="2">Shoot tissue taken approximately 20 cm above the soil surface</tissue>
    </source>
</reference>
<reference evidence="2" key="2">
    <citation type="journal article" date="2015" name="Data Brief">
        <title>Shoot transcriptome of the giant reed, Arundo donax.</title>
        <authorList>
            <person name="Barrero R.A."/>
            <person name="Guerrero F.D."/>
            <person name="Moolhuijzen P."/>
            <person name="Goolsby J.A."/>
            <person name="Tidwell J."/>
            <person name="Bellgard S.E."/>
            <person name="Bellgard M.I."/>
        </authorList>
    </citation>
    <scope>NUCLEOTIDE SEQUENCE</scope>
    <source>
        <tissue evidence="2">Shoot tissue taken approximately 20 cm above the soil surface</tissue>
    </source>
</reference>
<dbReference type="EMBL" id="GBRH01255429">
    <property type="protein sequence ID" value="JAD42466.1"/>
    <property type="molecule type" value="Transcribed_RNA"/>
</dbReference>
<dbReference type="AlphaFoldDB" id="A0A0A8ZUJ1"/>